<feature type="transmembrane region" description="Helical" evidence="1">
    <location>
        <begin position="191"/>
        <end position="214"/>
    </location>
</feature>
<dbReference type="Proteomes" id="UP000288388">
    <property type="component" value="Unassembled WGS sequence"/>
</dbReference>
<dbReference type="RefSeq" id="WP_127979516.1">
    <property type="nucleotide sequence ID" value="NZ_JARPWG010000012.1"/>
</dbReference>
<accession>A0A437UR57</accession>
<gene>
    <name evidence="2" type="ORF">EK398_15430</name>
</gene>
<name>A0A437UR57_ENTAV</name>
<sequence length="437" mass="47499">MSFISGLILVLSFVGLVVYSIKGHNLMIGFILMATLWTIVPIINQLAAGSSASVAVDMLQAVYQRAPESWGGVLVNIFFGAWFGRVLLDTEIASTIIRKSVELGGDNSALILVLVSLITGIIFTSLTGAGPVISIAVVVLPILFSIGIPKGIALFSYTGSVAAGIFLNPINFTQYRAFFNTGEADYTYSDYFPFGITAFAVMLVIIAIFSLIYMKREAKFFNWEATVAAPTVKNAPNLALVTPFLPVIGVILLRLPMILCFILSGLFALVVCQELGADFRSISRMLTKQYADAVKDTASLVGFWLCLAMFNAAASFAGPYFQAMLGGVIPQSTLLLCLLFIFLSPFTWFRGPMNLVGSGAAILAVVSQQNADWSVEFLYPLFISILIGMGHFDITTSWVSWGLGYAQIESKSYMKMAFIPGIVICIVLELLTYFWFG</sequence>
<feature type="transmembrane region" description="Helical" evidence="1">
    <location>
        <begin position="152"/>
        <end position="170"/>
    </location>
</feature>
<keyword evidence="1" id="KW-0472">Membrane</keyword>
<feature type="transmembrane region" description="Helical" evidence="1">
    <location>
        <begin position="416"/>
        <end position="436"/>
    </location>
</feature>
<feature type="transmembrane region" description="Helical" evidence="1">
    <location>
        <begin position="293"/>
        <end position="314"/>
    </location>
</feature>
<dbReference type="AlphaFoldDB" id="A0A437UR57"/>
<protein>
    <submittedName>
        <fullName evidence="2">Citrate transporter</fullName>
    </submittedName>
</protein>
<feature type="transmembrane region" description="Helical" evidence="1">
    <location>
        <begin position="109"/>
        <end position="140"/>
    </location>
</feature>
<feature type="transmembrane region" description="Helical" evidence="1">
    <location>
        <begin position="320"/>
        <end position="343"/>
    </location>
</feature>
<feature type="transmembrane region" description="Helical" evidence="1">
    <location>
        <begin position="244"/>
        <end position="272"/>
    </location>
</feature>
<keyword evidence="1" id="KW-1133">Transmembrane helix</keyword>
<feature type="transmembrane region" description="Helical" evidence="1">
    <location>
        <begin position="6"/>
        <end position="21"/>
    </location>
</feature>
<comment type="caution">
    <text evidence="2">The sequence shown here is derived from an EMBL/GenBank/DDBJ whole genome shotgun (WGS) entry which is preliminary data.</text>
</comment>
<feature type="transmembrane region" description="Helical" evidence="1">
    <location>
        <begin position="377"/>
        <end position="404"/>
    </location>
</feature>
<reference evidence="2 3" key="1">
    <citation type="submission" date="2018-12" db="EMBL/GenBank/DDBJ databases">
        <title>A novel vanA-carrying plasmid in a clinical isolate of Enterococcus avium.</title>
        <authorList>
            <person name="Bernasconi O.J."/>
            <person name="Luzzaro F."/>
            <person name="Endimiani A."/>
        </authorList>
    </citation>
    <scope>NUCLEOTIDE SEQUENCE [LARGE SCALE GENOMIC DNA]</scope>
    <source>
        <strain evidence="2 3">LC0559/18</strain>
    </source>
</reference>
<dbReference type="EMBL" id="RYZS01000001">
    <property type="protein sequence ID" value="RVU96123.1"/>
    <property type="molecule type" value="Genomic_DNA"/>
</dbReference>
<feature type="transmembrane region" description="Helical" evidence="1">
    <location>
        <begin position="28"/>
        <end position="49"/>
    </location>
</feature>
<keyword evidence="1" id="KW-0812">Transmembrane</keyword>
<proteinExistence type="predicted"/>
<evidence type="ECO:0000313" key="2">
    <source>
        <dbReference type="EMBL" id="RVU96123.1"/>
    </source>
</evidence>
<feature type="transmembrane region" description="Helical" evidence="1">
    <location>
        <begin position="69"/>
        <end position="88"/>
    </location>
</feature>
<organism evidence="2 3">
    <name type="scientific">Enterococcus avium</name>
    <name type="common">Streptococcus avium</name>
    <dbReference type="NCBI Taxonomy" id="33945"/>
    <lineage>
        <taxon>Bacteria</taxon>
        <taxon>Bacillati</taxon>
        <taxon>Bacillota</taxon>
        <taxon>Bacilli</taxon>
        <taxon>Lactobacillales</taxon>
        <taxon>Enterococcaceae</taxon>
        <taxon>Enterococcus</taxon>
    </lineage>
</organism>
<evidence type="ECO:0000313" key="3">
    <source>
        <dbReference type="Proteomes" id="UP000288388"/>
    </source>
</evidence>
<evidence type="ECO:0000256" key="1">
    <source>
        <dbReference type="SAM" id="Phobius"/>
    </source>
</evidence>